<organism evidence="1 2">
    <name type="scientific">Pseudolycoriella hygida</name>
    <dbReference type="NCBI Taxonomy" id="35572"/>
    <lineage>
        <taxon>Eukaryota</taxon>
        <taxon>Metazoa</taxon>
        <taxon>Ecdysozoa</taxon>
        <taxon>Arthropoda</taxon>
        <taxon>Hexapoda</taxon>
        <taxon>Insecta</taxon>
        <taxon>Pterygota</taxon>
        <taxon>Neoptera</taxon>
        <taxon>Endopterygota</taxon>
        <taxon>Diptera</taxon>
        <taxon>Nematocera</taxon>
        <taxon>Sciaroidea</taxon>
        <taxon>Sciaridae</taxon>
        <taxon>Pseudolycoriella</taxon>
    </lineage>
</organism>
<reference evidence="1" key="1">
    <citation type="submission" date="2022-07" db="EMBL/GenBank/DDBJ databases">
        <authorList>
            <person name="Trinca V."/>
            <person name="Uliana J.V.C."/>
            <person name="Torres T.T."/>
            <person name="Ward R.J."/>
            <person name="Monesi N."/>
        </authorList>
    </citation>
    <scope>NUCLEOTIDE SEQUENCE</scope>
    <source>
        <strain evidence="1">HSMRA1968</strain>
        <tissue evidence="1">Whole embryos</tissue>
    </source>
</reference>
<accession>A0A9Q0S5X5</accession>
<gene>
    <name evidence="1" type="ORF">Bhyg_01570</name>
</gene>
<protein>
    <submittedName>
        <fullName evidence="1">Uncharacterized protein</fullName>
    </submittedName>
</protein>
<dbReference type="AlphaFoldDB" id="A0A9Q0S5X5"/>
<proteinExistence type="predicted"/>
<dbReference type="EMBL" id="WJQU01000001">
    <property type="protein sequence ID" value="KAJ6646359.1"/>
    <property type="molecule type" value="Genomic_DNA"/>
</dbReference>
<sequence length="80" mass="9342">MKDKTCEKLGQSYKTKMKSLCVRKKSVSDKEYCIYRTKETIVNNIIWWSGAGHLLVRTDESSSLNLDSRETPGEWEYLSF</sequence>
<comment type="caution">
    <text evidence="1">The sequence shown here is derived from an EMBL/GenBank/DDBJ whole genome shotgun (WGS) entry which is preliminary data.</text>
</comment>
<dbReference type="Proteomes" id="UP001151699">
    <property type="component" value="Chromosome A"/>
</dbReference>
<evidence type="ECO:0000313" key="2">
    <source>
        <dbReference type="Proteomes" id="UP001151699"/>
    </source>
</evidence>
<evidence type="ECO:0000313" key="1">
    <source>
        <dbReference type="EMBL" id="KAJ6646359.1"/>
    </source>
</evidence>
<keyword evidence="2" id="KW-1185">Reference proteome</keyword>
<name>A0A9Q0S5X5_9DIPT</name>